<proteinExistence type="predicted"/>
<evidence type="ECO:0000313" key="2">
    <source>
        <dbReference type="Proteomes" id="UP001445076"/>
    </source>
</evidence>
<feature type="non-terminal residue" evidence="1">
    <location>
        <position position="1"/>
    </location>
</feature>
<accession>A0AAW0WZZ7</accession>
<comment type="caution">
    <text evidence="1">The sequence shown here is derived from an EMBL/GenBank/DDBJ whole genome shotgun (WGS) entry which is preliminary data.</text>
</comment>
<reference evidence="1 2" key="1">
    <citation type="journal article" date="2024" name="BMC Genomics">
        <title>Genome assembly of redclaw crayfish (Cherax quadricarinatus) provides insights into its immune adaptation and hypoxia tolerance.</title>
        <authorList>
            <person name="Liu Z."/>
            <person name="Zheng J."/>
            <person name="Li H."/>
            <person name="Fang K."/>
            <person name="Wang S."/>
            <person name="He J."/>
            <person name="Zhou D."/>
            <person name="Weng S."/>
            <person name="Chi M."/>
            <person name="Gu Z."/>
            <person name="He J."/>
            <person name="Li F."/>
            <person name="Wang M."/>
        </authorList>
    </citation>
    <scope>NUCLEOTIDE SEQUENCE [LARGE SCALE GENOMIC DNA]</scope>
    <source>
        <strain evidence="1">ZL_2023a</strain>
    </source>
</reference>
<protein>
    <recommendedName>
        <fullName evidence="3">Vitellogenin</fullName>
    </recommendedName>
</protein>
<dbReference type="AlphaFoldDB" id="A0AAW0WZZ7"/>
<evidence type="ECO:0000313" key="1">
    <source>
        <dbReference type="EMBL" id="KAK8737835.1"/>
    </source>
</evidence>
<dbReference type="EMBL" id="JARKIK010000041">
    <property type="protein sequence ID" value="KAK8737835.1"/>
    <property type="molecule type" value="Genomic_DNA"/>
</dbReference>
<sequence length="625" mass="70752">SSILTRNTILTRSATKPLEVEFLSYSRDNYYSIIWKADMNTPATMFKWDLETFPEGGVRLFDSALDLSAIRDLLKTALNISGRYEGGYDNLDVLPDRERYLYSYQNLSPRTYSVVFESPTRIVEGEAEYSPSKTGLTIYPNKRKSDAKYEITAKSSHSHWDQQSKYEGRISHPRLSKDLQMEALFSGSGENMRGTIKLDIFPDKADEITGTLQSSKIANNTVQIEASFTTRVLKVSPKVIIIAAYTSHMVGFDMQFRKTPSSPVLFRVSAKYDQIPTGEGTVAFHVVNKEVTVVNIAGVVKPDEEPECDGFTVKAVAHISPIGSYGIDSKLCKPLFIALTINKQGTDKFYTTAKFGFETPNNIETSLSVKAQDNQVPRPIAMMRLRLTSPTLLTIDMAFMKEDFGAMKTAVQEECGKVIKSISNWADGVYTYLKEAAQEQGIHFPDPKILELITEVKNELQDIYQNVMYEGVIPQYKALRDLVAPVVSYVTRYLYSLLVGLADARVNIINALLEEITNLREQLKTFTELCVEVLVKAARWVESGEVPEPVRRLLELLQETSIFTMLKNYVDTLIERYTEEFEAIQQVVTKVRLNLWQDLVKLRKRISQMPAVERAINWVISQNIS</sequence>
<name>A0AAW0WZZ7_CHEQU</name>
<organism evidence="1 2">
    <name type="scientific">Cherax quadricarinatus</name>
    <name type="common">Australian red claw crayfish</name>
    <dbReference type="NCBI Taxonomy" id="27406"/>
    <lineage>
        <taxon>Eukaryota</taxon>
        <taxon>Metazoa</taxon>
        <taxon>Ecdysozoa</taxon>
        <taxon>Arthropoda</taxon>
        <taxon>Crustacea</taxon>
        <taxon>Multicrustacea</taxon>
        <taxon>Malacostraca</taxon>
        <taxon>Eumalacostraca</taxon>
        <taxon>Eucarida</taxon>
        <taxon>Decapoda</taxon>
        <taxon>Pleocyemata</taxon>
        <taxon>Astacidea</taxon>
        <taxon>Parastacoidea</taxon>
        <taxon>Parastacidae</taxon>
        <taxon>Cherax</taxon>
    </lineage>
</organism>
<evidence type="ECO:0008006" key="3">
    <source>
        <dbReference type="Google" id="ProtNLM"/>
    </source>
</evidence>
<feature type="non-terminal residue" evidence="1">
    <location>
        <position position="625"/>
    </location>
</feature>
<keyword evidence="2" id="KW-1185">Reference proteome</keyword>
<dbReference type="Proteomes" id="UP001445076">
    <property type="component" value="Unassembled WGS sequence"/>
</dbReference>
<gene>
    <name evidence="1" type="ORF">OTU49_004262</name>
</gene>